<reference evidence="1 2" key="1">
    <citation type="submission" date="2023-05" db="EMBL/GenBank/DDBJ databases">
        <title>Genomic insight into Chryseobacterium sp. wdc7 isolated forest soil (Gotjawal).</title>
        <authorList>
            <person name="Park S.-J."/>
        </authorList>
    </citation>
    <scope>NUCLEOTIDE SEQUENCE [LARGE SCALE GENOMIC DNA]</scope>
    <source>
        <strain evidence="2">wdc7</strain>
    </source>
</reference>
<organism evidence="1 2">
    <name type="scientific">Chryseobacterium gotjawalense</name>
    <dbReference type="NCBI Taxonomy" id="3042315"/>
    <lineage>
        <taxon>Bacteria</taxon>
        <taxon>Pseudomonadati</taxon>
        <taxon>Bacteroidota</taxon>
        <taxon>Flavobacteriia</taxon>
        <taxon>Flavobacteriales</taxon>
        <taxon>Weeksellaceae</taxon>
        <taxon>Chryseobacterium group</taxon>
        <taxon>Chryseobacterium</taxon>
    </lineage>
</organism>
<name>A0ABY8RBN7_9FLAO</name>
<keyword evidence="2" id="KW-1185">Reference proteome</keyword>
<sequence>MEINLSNAYIGTDYSNYAEKIISFPEFLKENNLEISIDDFKDYLRSYKLRTEIQNLFSKYIQKIHTDLDWRYDVIEEHKKDIYFHLLAIANVGLKLNYKDPNFNLSNAENLTLLITNKFQFTTDSKYEVETSNERNELIENYGYKVFLDFKTYLFEKSRNNLRPKIKTELSNPEKIAVLYATGIETTLNKFPIIEDRYRFIHALIGGDYSNIKKVMIAGVSSGNKTAAQEFINSKTI</sequence>
<accession>A0ABY8RBN7</accession>
<dbReference type="EMBL" id="CP124855">
    <property type="protein sequence ID" value="WHF51380.1"/>
    <property type="molecule type" value="Genomic_DNA"/>
</dbReference>
<dbReference type="RefSeq" id="WP_282904723.1">
    <property type="nucleotide sequence ID" value="NZ_CP124855.1"/>
</dbReference>
<evidence type="ECO:0000313" key="2">
    <source>
        <dbReference type="Proteomes" id="UP001241656"/>
    </source>
</evidence>
<dbReference type="Proteomes" id="UP001241656">
    <property type="component" value="Chromosome"/>
</dbReference>
<gene>
    <name evidence="1" type="ORF">QGN23_13275</name>
</gene>
<evidence type="ECO:0000313" key="1">
    <source>
        <dbReference type="EMBL" id="WHF51380.1"/>
    </source>
</evidence>
<proteinExistence type="predicted"/>
<protein>
    <submittedName>
        <fullName evidence="1">Uncharacterized protein</fullName>
    </submittedName>
</protein>